<evidence type="ECO:0000313" key="2">
    <source>
        <dbReference type="Proteomes" id="UP001157502"/>
    </source>
</evidence>
<organism evidence="1 2">
    <name type="scientific">Dallia pectoralis</name>
    <name type="common">Alaska blackfish</name>
    <dbReference type="NCBI Taxonomy" id="75939"/>
    <lineage>
        <taxon>Eukaryota</taxon>
        <taxon>Metazoa</taxon>
        <taxon>Chordata</taxon>
        <taxon>Craniata</taxon>
        <taxon>Vertebrata</taxon>
        <taxon>Euteleostomi</taxon>
        <taxon>Actinopterygii</taxon>
        <taxon>Neopterygii</taxon>
        <taxon>Teleostei</taxon>
        <taxon>Protacanthopterygii</taxon>
        <taxon>Esociformes</taxon>
        <taxon>Umbridae</taxon>
        <taxon>Dallia</taxon>
    </lineage>
</organism>
<name>A0ACC2FCT4_DALPE</name>
<proteinExistence type="predicted"/>
<reference evidence="1" key="1">
    <citation type="submission" date="2021-05" db="EMBL/GenBank/DDBJ databases">
        <authorList>
            <person name="Pan Q."/>
            <person name="Jouanno E."/>
            <person name="Zahm M."/>
            <person name="Klopp C."/>
            <person name="Cabau C."/>
            <person name="Louis A."/>
            <person name="Berthelot C."/>
            <person name="Parey E."/>
            <person name="Roest Crollius H."/>
            <person name="Montfort J."/>
            <person name="Robinson-Rechavi M."/>
            <person name="Bouchez O."/>
            <person name="Lampietro C."/>
            <person name="Lopez Roques C."/>
            <person name="Donnadieu C."/>
            <person name="Postlethwait J."/>
            <person name="Bobe J."/>
            <person name="Dillon D."/>
            <person name="Chandos A."/>
            <person name="von Hippel F."/>
            <person name="Guiguen Y."/>
        </authorList>
    </citation>
    <scope>NUCLEOTIDE SEQUENCE</scope>
    <source>
        <strain evidence="1">YG-Jan2019</strain>
    </source>
</reference>
<dbReference type="Proteomes" id="UP001157502">
    <property type="component" value="Chromosome 30"/>
</dbReference>
<gene>
    <name evidence="1" type="ORF">DPEC_G00317150</name>
</gene>
<protein>
    <submittedName>
        <fullName evidence="1">Uncharacterized protein</fullName>
    </submittedName>
</protein>
<dbReference type="EMBL" id="CM055757">
    <property type="protein sequence ID" value="KAJ7989211.1"/>
    <property type="molecule type" value="Genomic_DNA"/>
</dbReference>
<keyword evidence="2" id="KW-1185">Reference proteome</keyword>
<evidence type="ECO:0000313" key="1">
    <source>
        <dbReference type="EMBL" id="KAJ7989211.1"/>
    </source>
</evidence>
<sequence length="448" mass="49489">MIPPANITPDDCSAKENGHERPSASSSSQQETKMQKLKRSFSFKTKSMRSKSADNFFQRNDSDAKLSTELLSDNSSSTGQLSVLGVTVGRASKPTHTARHAPPPTTNLVITNAPPAIPCAPPSLVYSPGCHPLAIDPTGHGFMEHIFKKPIFCDVCNHMIVGTTSKHVVMLAGNTAKHGLRCKACKMSIHHKCEKGVGQQKCQGKLPKGFRRYYSSPLLITEQFGCIKEVMPIACGSKVDPVYEALRFGTSLAQRNKRTSGSDSPHRMSADLVQVPEEAVTHGNQHELARTSSDDVFTSLDDGMETITYCQMAERKPEDSLERRRLQKNLLQLNTYVALFTFIPQESEDLEMRAGDRIVLLDDSNDDWWKGVIEDRVGFFPSAFAHQVKGEDRVFRCIHTFVGCQEQDQVTLEEGQICVSSEDEHGGFIRVASGKMCGNVPCDVLENI</sequence>
<comment type="caution">
    <text evidence="1">The sequence shown here is derived from an EMBL/GenBank/DDBJ whole genome shotgun (WGS) entry which is preliminary data.</text>
</comment>
<accession>A0ACC2FCT4</accession>